<organism evidence="2 3">
    <name type="scientific">Jeotgalibaca arthritidis</name>
    <dbReference type="NCBI Taxonomy" id="1868794"/>
    <lineage>
        <taxon>Bacteria</taxon>
        <taxon>Bacillati</taxon>
        <taxon>Bacillota</taxon>
        <taxon>Bacilli</taxon>
        <taxon>Lactobacillales</taxon>
        <taxon>Carnobacteriaceae</taxon>
        <taxon>Jeotgalibaca</taxon>
    </lineage>
</organism>
<dbReference type="AlphaFoldDB" id="A0A6G7KC92"/>
<proteinExistence type="predicted"/>
<gene>
    <name evidence="2" type="ORF">G7057_10710</name>
</gene>
<dbReference type="SUPFAM" id="SSF140652">
    <property type="entry name" value="YozE-like"/>
    <property type="match status" value="1"/>
</dbReference>
<dbReference type="NCBIfam" id="NF010193">
    <property type="entry name" value="PRK13672.1"/>
    <property type="match status" value="1"/>
</dbReference>
<dbReference type="Pfam" id="PF06855">
    <property type="entry name" value="YozE_SAM_like"/>
    <property type="match status" value="1"/>
</dbReference>
<keyword evidence="3" id="KW-1185">Reference proteome</keyword>
<protein>
    <submittedName>
        <fullName evidence="2">YozE family protein</fullName>
    </submittedName>
</protein>
<feature type="domain" description="YozE SAM-like" evidence="1">
    <location>
        <begin position="5"/>
        <end position="70"/>
    </location>
</feature>
<dbReference type="KEGG" id="jar:G7057_10710"/>
<name>A0A6G7KC92_9LACT</name>
<dbReference type="InterPro" id="IPR036806">
    <property type="entry name" value="YozE_SAM-like_sf"/>
</dbReference>
<dbReference type="RefSeq" id="WP_166163648.1">
    <property type="nucleotide sequence ID" value="NZ_CP049740.1"/>
</dbReference>
<dbReference type="Gene3D" id="1.10.150.260">
    <property type="entry name" value="YozE SAM-like"/>
    <property type="match status" value="1"/>
</dbReference>
<dbReference type="Proteomes" id="UP000501451">
    <property type="component" value="Chromosome"/>
</dbReference>
<accession>A0A6G7KC92</accession>
<dbReference type="InterPro" id="IPR023089">
    <property type="entry name" value="YozE_SAM-like"/>
</dbReference>
<dbReference type="EMBL" id="CP049740">
    <property type="protein sequence ID" value="QII82866.1"/>
    <property type="molecule type" value="Genomic_DNA"/>
</dbReference>
<reference evidence="2 3" key="1">
    <citation type="journal article" date="2017" name="Int. J. Syst. Evol. Microbiol.">
        <title>Jeotgalibaca porci sp. nov. and Jeotgalibaca arthritidis sp. nov., isolated from pigs, and emended description of the genus Jeotgalibaca.</title>
        <authorList>
            <person name="Zamora L."/>
            <person name="Perez-Sancho M."/>
            <person name="Dominguez L."/>
            <person name="Fernandez-Garayzabal J.F."/>
            <person name="Vela A.I."/>
        </authorList>
    </citation>
    <scope>NUCLEOTIDE SEQUENCE [LARGE SCALE GENOMIC DNA]</scope>
    <source>
        <strain evidence="2 3">CECT 9157</strain>
    </source>
</reference>
<evidence type="ECO:0000259" key="1">
    <source>
        <dbReference type="Pfam" id="PF06855"/>
    </source>
</evidence>
<evidence type="ECO:0000313" key="3">
    <source>
        <dbReference type="Proteomes" id="UP000501451"/>
    </source>
</evidence>
<evidence type="ECO:0000313" key="2">
    <source>
        <dbReference type="EMBL" id="QII82866.1"/>
    </source>
</evidence>
<sequence>MDQQFFQFAMTYRDPYKKDALTAFANLLEADSGFPRSHSNYADLADYLELSGEYTEFMDTFDEMYQEYIERKEQANKTTMKSEEF</sequence>